<dbReference type="Proteomes" id="UP000320421">
    <property type="component" value="Chromosome"/>
</dbReference>
<feature type="transmembrane region" description="Helical" evidence="1">
    <location>
        <begin position="41"/>
        <end position="66"/>
    </location>
</feature>
<keyword evidence="3" id="KW-1185">Reference proteome</keyword>
<accession>A0A517PS43</accession>
<dbReference type="InterPro" id="IPR017581">
    <property type="entry name" value="AtpR-like"/>
</dbReference>
<evidence type="ECO:0000313" key="2">
    <source>
        <dbReference type="EMBL" id="QDT22193.1"/>
    </source>
</evidence>
<keyword evidence="1" id="KW-0812">Transmembrane</keyword>
<reference evidence="2 3" key="1">
    <citation type="submission" date="2019-02" db="EMBL/GenBank/DDBJ databases">
        <title>Deep-cultivation of Planctomycetes and their phenomic and genomic characterization uncovers novel biology.</title>
        <authorList>
            <person name="Wiegand S."/>
            <person name="Jogler M."/>
            <person name="Boedeker C."/>
            <person name="Pinto D."/>
            <person name="Vollmers J."/>
            <person name="Rivas-Marin E."/>
            <person name="Kohn T."/>
            <person name="Peeters S.H."/>
            <person name="Heuer A."/>
            <person name="Rast P."/>
            <person name="Oberbeckmann S."/>
            <person name="Bunk B."/>
            <person name="Jeske O."/>
            <person name="Meyerdierks A."/>
            <person name="Storesund J.E."/>
            <person name="Kallscheuer N."/>
            <person name="Luecker S."/>
            <person name="Lage O.M."/>
            <person name="Pohl T."/>
            <person name="Merkel B.J."/>
            <person name="Hornburger P."/>
            <person name="Mueller R.-W."/>
            <person name="Bruemmer F."/>
            <person name="Labrenz M."/>
            <person name="Spormann A.M."/>
            <person name="Op den Camp H."/>
            <person name="Overmann J."/>
            <person name="Amann R."/>
            <person name="Jetten M.S.M."/>
            <person name="Mascher T."/>
            <person name="Medema M.H."/>
            <person name="Devos D.P."/>
            <person name="Kaster A.-K."/>
            <person name="Ovreas L."/>
            <person name="Rohde M."/>
            <person name="Galperin M.Y."/>
            <person name="Jogler C."/>
        </authorList>
    </citation>
    <scope>NUCLEOTIDE SEQUENCE [LARGE SCALE GENOMIC DNA]</scope>
    <source>
        <strain evidence="2 3">HG66A1</strain>
    </source>
</reference>
<proteinExistence type="predicted"/>
<organism evidence="2 3">
    <name type="scientific">Gimesia chilikensis</name>
    <dbReference type="NCBI Taxonomy" id="2605989"/>
    <lineage>
        <taxon>Bacteria</taxon>
        <taxon>Pseudomonadati</taxon>
        <taxon>Planctomycetota</taxon>
        <taxon>Planctomycetia</taxon>
        <taxon>Planctomycetales</taxon>
        <taxon>Planctomycetaceae</taxon>
        <taxon>Gimesia</taxon>
    </lineage>
</organism>
<protein>
    <submittedName>
        <fullName evidence="2">N-ATPase, AtpR subunit</fullName>
    </submittedName>
</protein>
<gene>
    <name evidence="2" type="ORF">HG66A1_40000</name>
</gene>
<dbReference type="EMBL" id="CP036266">
    <property type="protein sequence ID" value="QDT22193.1"/>
    <property type="molecule type" value="Genomic_DNA"/>
</dbReference>
<feature type="transmembrane region" description="Helical" evidence="1">
    <location>
        <begin position="6"/>
        <end position="29"/>
    </location>
</feature>
<evidence type="ECO:0000313" key="3">
    <source>
        <dbReference type="Proteomes" id="UP000320421"/>
    </source>
</evidence>
<dbReference type="RefSeq" id="WP_197996686.1">
    <property type="nucleotide sequence ID" value="NZ_CP036266.1"/>
</dbReference>
<keyword evidence="1" id="KW-0472">Membrane</keyword>
<name>A0A517PS43_9PLAN</name>
<dbReference type="NCBIfam" id="TIGR03165">
    <property type="entry name" value="F1F0_chp_2"/>
    <property type="match status" value="1"/>
</dbReference>
<dbReference type="AlphaFoldDB" id="A0A517PS43"/>
<sequence>MNLPLSMQLFVSLLAGLLLGAIFFGGLWLTVKQLPKVSAPWLLFLGSALGRTLIILTGFWCVGIWLSESFRWQRTAVCLAGFIIARMMITRYTRSSTVPATGKSA</sequence>
<keyword evidence="1" id="KW-1133">Transmembrane helix</keyword>
<dbReference type="Pfam" id="PF12966">
    <property type="entry name" value="AtpR"/>
    <property type="match status" value="1"/>
</dbReference>
<evidence type="ECO:0000256" key="1">
    <source>
        <dbReference type="SAM" id="Phobius"/>
    </source>
</evidence>